<dbReference type="PROSITE" id="PS50022">
    <property type="entry name" value="FA58C_3"/>
    <property type="match status" value="1"/>
</dbReference>
<dbReference type="Gene3D" id="2.60.120.260">
    <property type="entry name" value="Galactose-binding domain-like"/>
    <property type="match status" value="1"/>
</dbReference>
<dbReference type="InterPro" id="IPR036691">
    <property type="entry name" value="Endo/exonu/phosph_ase_sf"/>
</dbReference>
<evidence type="ECO:0000313" key="4">
    <source>
        <dbReference type="Proteomes" id="UP001057877"/>
    </source>
</evidence>
<dbReference type="InterPro" id="IPR000421">
    <property type="entry name" value="FA58C"/>
</dbReference>
<dbReference type="PANTHER" id="PTHR12121">
    <property type="entry name" value="CARBON CATABOLITE REPRESSOR PROTEIN 4"/>
    <property type="match status" value="1"/>
</dbReference>
<keyword evidence="1" id="KW-0732">Signal</keyword>
<evidence type="ECO:0000313" key="3">
    <source>
        <dbReference type="EMBL" id="UVI33363.1"/>
    </source>
</evidence>
<accession>A0ABY5SLB0</accession>
<dbReference type="Proteomes" id="UP001057877">
    <property type="component" value="Chromosome"/>
</dbReference>
<evidence type="ECO:0000256" key="1">
    <source>
        <dbReference type="SAM" id="SignalP"/>
    </source>
</evidence>
<reference evidence="3" key="1">
    <citation type="submission" date="2022-01" db="EMBL/GenBank/DDBJ databases">
        <title>Paenibacillus spongiae sp. nov., isolated from marine sponge.</title>
        <authorList>
            <person name="Li Z."/>
            <person name="Zhang M."/>
        </authorList>
    </citation>
    <scope>NUCLEOTIDE SEQUENCE</scope>
    <source>
        <strain evidence="3">PHS-Z3</strain>
    </source>
</reference>
<dbReference type="InterPro" id="IPR008979">
    <property type="entry name" value="Galactose-bd-like_sf"/>
</dbReference>
<dbReference type="InterPro" id="IPR050410">
    <property type="entry name" value="CCR4/nocturin_mRNA_transcr"/>
</dbReference>
<dbReference type="Pfam" id="PF03372">
    <property type="entry name" value="Exo_endo_phos"/>
    <property type="match status" value="1"/>
</dbReference>
<feature type="signal peptide" evidence="1">
    <location>
        <begin position="1"/>
        <end position="25"/>
    </location>
</feature>
<protein>
    <submittedName>
        <fullName evidence="3">Discoidin domain-containing protein</fullName>
    </submittedName>
</protein>
<dbReference type="RefSeq" id="WP_258389416.1">
    <property type="nucleotide sequence ID" value="NZ_CP091430.1"/>
</dbReference>
<dbReference type="CDD" id="cd09083">
    <property type="entry name" value="EEP-1"/>
    <property type="match status" value="1"/>
</dbReference>
<dbReference type="InterPro" id="IPR005135">
    <property type="entry name" value="Endo/exonuclease/phosphatase"/>
</dbReference>
<gene>
    <name evidence="3" type="ORF">L1F29_16635</name>
</gene>
<dbReference type="PANTHER" id="PTHR12121:SF36">
    <property type="entry name" value="ENDONUCLEASE_EXONUCLEASE_PHOSPHATASE DOMAIN-CONTAINING PROTEIN"/>
    <property type="match status" value="1"/>
</dbReference>
<name>A0ABY5SLB0_9BACL</name>
<dbReference type="Pfam" id="PF00754">
    <property type="entry name" value="F5_F8_type_C"/>
    <property type="match status" value="1"/>
</dbReference>
<feature type="domain" description="F5/8 type C" evidence="2">
    <location>
        <begin position="287"/>
        <end position="432"/>
    </location>
</feature>
<dbReference type="SUPFAM" id="SSF56219">
    <property type="entry name" value="DNase I-like"/>
    <property type="match status" value="1"/>
</dbReference>
<sequence>MYNKLKVLSFLAMVFIVILPGMSLAAGTGEAEGGNKDLKVMSYNLRYASSSGSNSWEVRRPVMAQLLNKEKPDIMGIQEGLYHQLKDLHADMPQYDWIGIGRQGGSRDEYTAVFYNKNKFTPLEYDYFWLSDTPNVIGSKTWGNQITRMVTWVKFEDVKTKQQFYFMNTHFDHISVPARENSAELIVQKMNALDPLLPVILTGDFNVAPNTKPYQTLINEGKFADTWVEAETRINENLGTFNGFQDPTGGANRIDWILVKGNISVKEAAINNYTKNGQYPSDHYPVIATMVIEPHEPSLAIGKPATGSQACAASEGPEKAFDGVTIQNSKFCTKTPAKWLQVDLGSSYEVSKFIIYHAGFGGESPSMNTKDFNILISEDGSTWSTAVQALGNTANVTTHAISPVKARYVKLEVTNSGSDEAARIYEVGVYGK</sequence>
<evidence type="ECO:0000259" key="2">
    <source>
        <dbReference type="PROSITE" id="PS50022"/>
    </source>
</evidence>
<dbReference type="Gene3D" id="3.60.10.10">
    <property type="entry name" value="Endonuclease/exonuclease/phosphatase"/>
    <property type="match status" value="1"/>
</dbReference>
<dbReference type="EMBL" id="CP091430">
    <property type="protein sequence ID" value="UVI33363.1"/>
    <property type="molecule type" value="Genomic_DNA"/>
</dbReference>
<keyword evidence="4" id="KW-1185">Reference proteome</keyword>
<organism evidence="3 4">
    <name type="scientific">Paenibacillus spongiae</name>
    <dbReference type="NCBI Taxonomy" id="2909671"/>
    <lineage>
        <taxon>Bacteria</taxon>
        <taxon>Bacillati</taxon>
        <taxon>Bacillota</taxon>
        <taxon>Bacilli</taxon>
        <taxon>Bacillales</taxon>
        <taxon>Paenibacillaceae</taxon>
        <taxon>Paenibacillus</taxon>
    </lineage>
</organism>
<proteinExistence type="predicted"/>
<feature type="chain" id="PRO_5045818415" evidence="1">
    <location>
        <begin position="26"/>
        <end position="432"/>
    </location>
</feature>
<dbReference type="SUPFAM" id="SSF49785">
    <property type="entry name" value="Galactose-binding domain-like"/>
    <property type="match status" value="1"/>
</dbReference>